<dbReference type="Pfam" id="PF05930">
    <property type="entry name" value="Phage_AlpA"/>
    <property type="match status" value="1"/>
</dbReference>
<sequence>MSYSITPEQHKAIRDKYGIQYDRLVCENKRYKITSIARSTAWQLGKEGKYPLRKSLGANSCGWSLVELLHWIDNPPVVQKINQPTKRRGFANGSY</sequence>
<dbReference type="AlphaFoldDB" id="A0A0A7RZV3"/>
<keyword evidence="2" id="KW-1185">Reference proteome</keyword>
<dbReference type="STRING" id="1267021.FPB0191_01009"/>
<organism evidence="1 2">
    <name type="scientific">Frischella perrara</name>
    <dbReference type="NCBI Taxonomy" id="1267021"/>
    <lineage>
        <taxon>Bacteria</taxon>
        <taxon>Pseudomonadati</taxon>
        <taxon>Pseudomonadota</taxon>
        <taxon>Gammaproteobacteria</taxon>
        <taxon>Orbales</taxon>
        <taxon>Orbaceae</taxon>
        <taxon>Frischella</taxon>
    </lineage>
</organism>
<dbReference type="RefSeq" id="WP_039104428.1">
    <property type="nucleotide sequence ID" value="NZ_CP009056.1"/>
</dbReference>
<gene>
    <name evidence="1" type="ORF">FPB0191_01009</name>
</gene>
<proteinExistence type="predicted"/>
<accession>A0A0A7RZV3</accession>
<dbReference type="EMBL" id="CP009056">
    <property type="protein sequence ID" value="AJA44835.1"/>
    <property type="molecule type" value="Genomic_DNA"/>
</dbReference>
<dbReference type="OrthoDB" id="7064958at2"/>
<dbReference type="InterPro" id="IPR010260">
    <property type="entry name" value="AlpA"/>
</dbReference>
<reference evidence="1 2" key="1">
    <citation type="journal article" date="2014" name="Appl. Environ. Microbiol.">
        <title>Gut symbionts from distinct hosts exhibit genotoxic activity via divergent colibactin biosynthetic pathways.</title>
        <authorList>
            <person name="Engel P."/>
            <person name="Vizcaino M.I."/>
            <person name="Crawford J.M."/>
        </authorList>
    </citation>
    <scope>NUCLEOTIDE SEQUENCE [LARGE SCALE GENOMIC DNA]</scope>
    <source>
        <strain evidence="1 2">PEB0191</strain>
    </source>
</reference>
<dbReference type="KEGG" id="fpp:FPB0191_01009"/>
<protein>
    <submittedName>
        <fullName evidence="1">Transcriptional regulator, AlpA family</fullName>
    </submittedName>
</protein>
<evidence type="ECO:0000313" key="1">
    <source>
        <dbReference type="EMBL" id="AJA44835.1"/>
    </source>
</evidence>
<name>A0A0A7RZV3_FRIPE</name>
<dbReference type="Proteomes" id="UP000030901">
    <property type="component" value="Chromosome"/>
</dbReference>
<dbReference type="HOGENOM" id="CLU_140176_6_0_6"/>
<evidence type="ECO:0000313" key="2">
    <source>
        <dbReference type="Proteomes" id="UP000030901"/>
    </source>
</evidence>